<evidence type="ECO:0000256" key="3">
    <source>
        <dbReference type="ARBA" id="ARBA00022827"/>
    </source>
</evidence>
<evidence type="ECO:0000259" key="6">
    <source>
        <dbReference type="Pfam" id="PF01494"/>
    </source>
</evidence>
<accession>A0A1Y2GEM7</accession>
<dbReference type="PANTHER" id="PTHR47356">
    <property type="entry name" value="FAD-DEPENDENT MONOOXYGENASE ASQG-RELATED"/>
    <property type="match status" value="1"/>
</dbReference>
<protein>
    <recommendedName>
        <fullName evidence="6">FAD-binding domain-containing protein</fullName>
    </recommendedName>
</protein>
<dbReference type="PANTHER" id="PTHR47356:SF2">
    <property type="entry name" value="FAD-BINDING DOMAIN-CONTAINING PROTEIN-RELATED"/>
    <property type="match status" value="1"/>
</dbReference>
<keyword evidence="8" id="KW-1185">Reference proteome</keyword>
<comment type="similarity">
    <text evidence="1">Belongs to the paxM FAD-dependent monooxygenase family.</text>
</comment>
<evidence type="ECO:0000313" key="8">
    <source>
        <dbReference type="Proteomes" id="UP000193648"/>
    </source>
</evidence>
<dbReference type="RefSeq" id="XP_021878523.1">
    <property type="nucleotide sequence ID" value="XM_022029017.1"/>
</dbReference>
<keyword evidence="4" id="KW-0560">Oxidoreductase</keyword>
<comment type="caution">
    <text evidence="7">The sequence shown here is derived from an EMBL/GenBank/DDBJ whole genome shotgun (WGS) entry which is preliminary data.</text>
</comment>
<name>A0A1Y2GEM7_9FUNG</name>
<keyword evidence="3" id="KW-0274">FAD</keyword>
<gene>
    <name evidence="7" type="ORF">BCR41DRAFT_399008</name>
</gene>
<evidence type="ECO:0000256" key="5">
    <source>
        <dbReference type="SAM" id="Phobius"/>
    </source>
</evidence>
<evidence type="ECO:0000256" key="4">
    <source>
        <dbReference type="ARBA" id="ARBA00023002"/>
    </source>
</evidence>
<keyword evidence="5" id="KW-0472">Membrane</keyword>
<dbReference type="EMBL" id="MCFF01000036">
    <property type="protein sequence ID" value="ORZ08740.1"/>
    <property type="molecule type" value="Genomic_DNA"/>
</dbReference>
<dbReference type="InterPro" id="IPR002938">
    <property type="entry name" value="FAD-bd"/>
</dbReference>
<dbReference type="GO" id="GO:0071949">
    <property type="term" value="F:FAD binding"/>
    <property type="evidence" value="ECO:0007669"/>
    <property type="project" value="InterPro"/>
</dbReference>
<evidence type="ECO:0000256" key="2">
    <source>
        <dbReference type="ARBA" id="ARBA00022630"/>
    </source>
</evidence>
<keyword evidence="5" id="KW-1133">Transmembrane helix</keyword>
<evidence type="ECO:0000256" key="1">
    <source>
        <dbReference type="ARBA" id="ARBA00007992"/>
    </source>
</evidence>
<dbReference type="InParanoid" id="A0A1Y2GEM7"/>
<dbReference type="InterPro" id="IPR050562">
    <property type="entry name" value="FAD_mOase_fung"/>
</dbReference>
<dbReference type="Proteomes" id="UP000193648">
    <property type="component" value="Unassembled WGS sequence"/>
</dbReference>
<dbReference type="SUPFAM" id="SSF51905">
    <property type="entry name" value="FAD/NAD(P)-binding domain"/>
    <property type="match status" value="1"/>
</dbReference>
<feature type="transmembrane region" description="Helical" evidence="5">
    <location>
        <begin position="14"/>
        <end position="33"/>
    </location>
</feature>
<dbReference type="Gene3D" id="3.50.50.60">
    <property type="entry name" value="FAD/NAD(P)-binding domain"/>
    <property type="match status" value="1"/>
</dbReference>
<feature type="domain" description="FAD-binding" evidence="6">
    <location>
        <begin position="17"/>
        <end position="183"/>
    </location>
</feature>
<dbReference type="OrthoDB" id="655030at2759"/>
<dbReference type="GeneID" id="33570860"/>
<reference evidence="7 8" key="1">
    <citation type="submission" date="2016-07" db="EMBL/GenBank/DDBJ databases">
        <title>Pervasive Adenine N6-methylation of Active Genes in Fungi.</title>
        <authorList>
            <consortium name="DOE Joint Genome Institute"/>
            <person name="Mondo S.J."/>
            <person name="Dannebaum R.O."/>
            <person name="Kuo R.C."/>
            <person name="Labutti K."/>
            <person name="Haridas S."/>
            <person name="Kuo A."/>
            <person name="Salamov A."/>
            <person name="Ahrendt S.R."/>
            <person name="Lipzen A."/>
            <person name="Sullivan W."/>
            <person name="Andreopoulos W.B."/>
            <person name="Clum A."/>
            <person name="Lindquist E."/>
            <person name="Daum C."/>
            <person name="Ramamoorthy G.K."/>
            <person name="Gryganskyi A."/>
            <person name="Culley D."/>
            <person name="Magnuson J.K."/>
            <person name="James T.Y."/>
            <person name="O'Malley M.A."/>
            <person name="Stajich J.E."/>
            <person name="Spatafora J.W."/>
            <person name="Visel A."/>
            <person name="Grigoriev I.V."/>
        </authorList>
    </citation>
    <scope>NUCLEOTIDE SEQUENCE [LARGE SCALE GENOMIC DNA]</scope>
    <source>
        <strain evidence="7 8">NRRL 3116</strain>
    </source>
</reference>
<dbReference type="PRINTS" id="PR00420">
    <property type="entry name" value="RNGMNOXGNASE"/>
</dbReference>
<keyword evidence="2" id="KW-0285">Flavoprotein</keyword>
<proteinExistence type="inferred from homology"/>
<sequence>MSEPTITTTSSERIPGVIIVGAGIGGLLLGTLLERLGYPYHIFERATELRSLGSAMTLSATVLPVFEQLGLLDELEKISYPCYSHDFYTLDRELFSSIKLDDRKKFTGYSDIIFCRPQLHELLRKQVPEYKISLGKRVLQTEEIDEKVLIHCADGTAWEGDILVGADGAYSGVRQSLYKRLEEQGIGLPKADSENFSVTNLCMVGVAEPKDPEKYPQLKDEFSHFSSIFGGKGVCGVVNVPGQRVCWYLYQQLTEAEAKSQLFRSSEWGPESIDSMINEFADIPCPWGGTMGDMIQATPRNLISKAFLEEKVFQTWFHGRTVLLGDGAVNAMHDAVVLANCIYNMEDNSSKSITTAFQEYYRQRYSRALDAFQRSSTWSKISYGQTWKERLLRQVMMNYVPYWVYKWMDAKVFAYCPQIAWLPLTPARGSVVMLPQECKRKDDNENVVVV</sequence>
<dbReference type="Pfam" id="PF01494">
    <property type="entry name" value="FAD_binding_3"/>
    <property type="match status" value="1"/>
</dbReference>
<dbReference type="GO" id="GO:0004497">
    <property type="term" value="F:monooxygenase activity"/>
    <property type="evidence" value="ECO:0007669"/>
    <property type="project" value="InterPro"/>
</dbReference>
<organism evidence="7 8">
    <name type="scientific">Lobosporangium transversale</name>
    <dbReference type="NCBI Taxonomy" id="64571"/>
    <lineage>
        <taxon>Eukaryota</taxon>
        <taxon>Fungi</taxon>
        <taxon>Fungi incertae sedis</taxon>
        <taxon>Mucoromycota</taxon>
        <taxon>Mortierellomycotina</taxon>
        <taxon>Mortierellomycetes</taxon>
        <taxon>Mortierellales</taxon>
        <taxon>Mortierellaceae</taxon>
        <taxon>Lobosporangium</taxon>
    </lineage>
</organism>
<dbReference type="InterPro" id="IPR036188">
    <property type="entry name" value="FAD/NAD-bd_sf"/>
</dbReference>
<keyword evidence="5" id="KW-0812">Transmembrane</keyword>
<dbReference type="AlphaFoldDB" id="A0A1Y2GEM7"/>
<evidence type="ECO:0000313" key="7">
    <source>
        <dbReference type="EMBL" id="ORZ08740.1"/>
    </source>
</evidence>